<comment type="similarity">
    <text evidence="1">Belongs to the SMP-30/CGR1 family.</text>
</comment>
<dbReference type="GO" id="GO:0005509">
    <property type="term" value="F:calcium ion binding"/>
    <property type="evidence" value="ECO:0007669"/>
    <property type="project" value="TreeGrafter"/>
</dbReference>
<dbReference type="GO" id="GO:0019853">
    <property type="term" value="P:L-ascorbic acid biosynthetic process"/>
    <property type="evidence" value="ECO:0007669"/>
    <property type="project" value="TreeGrafter"/>
</dbReference>
<dbReference type="GO" id="GO:0004341">
    <property type="term" value="F:gluconolactonase activity"/>
    <property type="evidence" value="ECO:0007669"/>
    <property type="project" value="TreeGrafter"/>
</dbReference>
<dbReference type="InterPro" id="IPR005471">
    <property type="entry name" value="Tscrpt_reg_IclR_N"/>
</dbReference>
<feature type="binding site" evidence="4">
    <location>
        <position position="338"/>
    </location>
    <ligand>
        <name>substrate</name>
    </ligand>
</feature>
<feature type="domain" description="HTH iclR-type" evidence="5">
    <location>
        <begin position="1"/>
        <end position="59"/>
    </location>
</feature>
<feature type="binding site" evidence="4">
    <location>
        <position position="340"/>
    </location>
    <ligand>
        <name>substrate</name>
    </ligand>
</feature>
<gene>
    <name evidence="7" type="ORF">DFP89_104185</name>
</gene>
<organism evidence="7 8">
    <name type="scientific">Paracoccus lutimaris</name>
    <dbReference type="NCBI Taxonomy" id="1490030"/>
    <lineage>
        <taxon>Bacteria</taxon>
        <taxon>Pseudomonadati</taxon>
        <taxon>Pseudomonadota</taxon>
        <taxon>Alphaproteobacteria</taxon>
        <taxon>Rhodobacterales</taxon>
        <taxon>Paracoccaceae</taxon>
        <taxon>Paracoccus</taxon>
    </lineage>
</organism>
<evidence type="ECO:0000256" key="1">
    <source>
        <dbReference type="ARBA" id="ARBA00008853"/>
    </source>
</evidence>
<keyword evidence="2" id="KW-0805">Transcription regulation</keyword>
<proteinExistence type="inferred from homology"/>
<keyword evidence="4" id="KW-0479">Metal-binding</keyword>
<dbReference type="PRINTS" id="PR01790">
    <property type="entry name" value="SMP30FAMILY"/>
</dbReference>
<dbReference type="InterPro" id="IPR036390">
    <property type="entry name" value="WH_DNA-bd_sf"/>
</dbReference>
<accession>A0A368Z4U8</accession>
<dbReference type="PANTHER" id="PTHR10907:SF47">
    <property type="entry name" value="REGUCALCIN"/>
    <property type="match status" value="1"/>
</dbReference>
<evidence type="ECO:0000259" key="6">
    <source>
        <dbReference type="PROSITE" id="PS51078"/>
    </source>
</evidence>
<dbReference type="InterPro" id="IPR014757">
    <property type="entry name" value="Tscrpt_reg_IclR_C"/>
</dbReference>
<keyword evidence="4" id="KW-0862">Zinc</keyword>
<dbReference type="InterPro" id="IPR011042">
    <property type="entry name" value="6-blade_b-propeller_TolB-like"/>
</dbReference>
<reference evidence="7 8" key="1">
    <citation type="submission" date="2018-07" db="EMBL/GenBank/DDBJ databases">
        <title>Genomic Encyclopedia of Type Strains, Phase III (KMG-III): the genomes of soil and plant-associated and newly described type strains.</title>
        <authorList>
            <person name="Whitman W."/>
        </authorList>
    </citation>
    <scope>NUCLEOTIDE SEQUENCE [LARGE SCALE GENOMIC DNA]</scope>
    <source>
        <strain evidence="7 8">CECT 8525</strain>
    </source>
</reference>
<evidence type="ECO:0000313" key="7">
    <source>
        <dbReference type="EMBL" id="RCW86798.1"/>
    </source>
</evidence>
<dbReference type="PROSITE" id="PS51077">
    <property type="entry name" value="HTH_ICLR"/>
    <property type="match status" value="1"/>
</dbReference>
<evidence type="ECO:0000256" key="3">
    <source>
        <dbReference type="ARBA" id="ARBA00023163"/>
    </source>
</evidence>
<evidence type="ECO:0000256" key="4">
    <source>
        <dbReference type="PIRSR" id="PIRSR605511-2"/>
    </source>
</evidence>
<dbReference type="SUPFAM" id="SSF63829">
    <property type="entry name" value="Calcium-dependent phosphotriesterase"/>
    <property type="match status" value="1"/>
</dbReference>
<dbReference type="AlphaFoldDB" id="A0A368Z4U8"/>
<dbReference type="SUPFAM" id="SSF55781">
    <property type="entry name" value="GAF domain-like"/>
    <property type="match status" value="1"/>
</dbReference>
<dbReference type="InterPro" id="IPR005511">
    <property type="entry name" value="SMP-30"/>
</dbReference>
<sequence length="531" mass="56582">MRGIDVLMAINMAPEPPRFADIKAAVGLPNGTLHRLLAALIRRQLIRYDSHNKRYLTGSRVFDLARRTLDQSQVLRAARPELARLARLLGRPVCLCLADAGEIFVIDYEDPDATQSRVVRLWPRLAASDCAAGLAMLANLPADQRPALPTGGADLGLFRALGYATHLAARGGASAAAAICDDKGIPLAAISVAFDGSAAAPETLHEAGRLLAEAAHRAEANFGVSVATPAIVTEAPGPVPDSLTDHATGRDFMGENPVWSARDGRLYWLDILAPALRSLAPQSGHNTHRILPRVIGGLALAMDGRMIHLGQGGIFTHDPASGSQNLLLDPEPELPDNRFNTAAVDPGGCLWAGTMSLRNRPGTGALYRITPELGVRRVIGPVGLPKNCAFSPDGRQLYYTDGARKAILRHDLDIKSGSIGPEQILFSATSDSGLPNGIACDSEGMIWVAMLGGWSVWRLDPQGRVERRVALPVPMPTAVTLGGADMRRLFITSTYLRLPPGYSTIAPRSGNLFSIPVDIPGQPVRIFGGKA</sequence>
<dbReference type="PROSITE" id="PS51078">
    <property type="entry name" value="ICLR_ED"/>
    <property type="match status" value="1"/>
</dbReference>
<dbReference type="InterPro" id="IPR029016">
    <property type="entry name" value="GAF-like_dom_sf"/>
</dbReference>
<dbReference type="GO" id="GO:0003677">
    <property type="term" value="F:DNA binding"/>
    <property type="evidence" value="ECO:0007669"/>
    <property type="project" value="InterPro"/>
</dbReference>
<dbReference type="Gene3D" id="3.30.450.40">
    <property type="match status" value="1"/>
</dbReference>
<dbReference type="SUPFAM" id="SSF46785">
    <property type="entry name" value="Winged helix' DNA-binding domain"/>
    <property type="match status" value="1"/>
</dbReference>
<dbReference type="GO" id="GO:0006355">
    <property type="term" value="P:regulation of DNA-templated transcription"/>
    <property type="evidence" value="ECO:0007669"/>
    <property type="project" value="InterPro"/>
</dbReference>
<dbReference type="Gene3D" id="2.120.10.30">
    <property type="entry name" value="TolB, C-terminal domain"/>
    <property type="match status" value="1"/>
</dbReference>
<dbReference type="Gene3D" id="1.10.10.10">
    <property type="entry name" value="Winged helix-like DNA-binding domain superfamily/Winged helix DNA-binding domain"/>
    <property type="match status" value="1"/>
</dbReference>
<dbReference type="Pfam" id="PF08450">
    <property type="entry name" value="SGL"/>
    <property type="match status" value="1"/>
</dbReference>
<dbReference type="EMBL" id="QPJL01000004">
    <property type="protein sequence ID" value="RCW86798.1"/>
    <property type="molecule type" value="Genomic_DNA"/>
</dbReference>
<dbReference type="Pfam" id="PF09339">
    <property type="entry name" value="HTH_IclR"/>
    <property type="match status" value="1"/>
</dbReference>
<dbReference type="PANTHER" id="PTHR10907">
    <property type="entry name" value="REGUCALCIN"/>
    <property type="match status" value="1"/>
</dbReference>
<feature type="binding site" evidence="4">
    <location>
        <position position="255"/>
    </location>
    <ligand>
        <name>a divalent metal cation</name>
        <dbReference type="ChEBI" id="CHEBI:60240"/>
    </ligand>
</feature>
<name>A0A368Z4U8_9RHOB</name>
<evidence type="ECO:0000313" key="8">
    <source>
        <dbReference type="Proteomes" id="UP000253345"/>
    </source>
</evidence>
<dbReference type="RefSeq" id="WP_181870267.1">
    <property type="nucleotide sequence ID" value="NZ_QPJL01000004.1"/>
</dbReference>
<keyword evidence="8" id="KW-1185">Reference proteome</keyword>
<keyword evidence="3" id="KW-0804">Transcription</keyword>
<dbReference type="Proteomes" id="UP000253345">
    <property type="component" value="Unassembled WGS sequence"/>
</dbReference>
<dbReference type="InterPro" id="IPR036388">
    <property type="entry name" value="WH-like_DNA-bd_sf"/>
</dbReference>
<dbReference type="InterPro" id="IPR013658">
    <property type="entry name" value="SGL"/>
</dbReference>
<comment type="cofactor">
    <cofactor evidence="4">
        <name>Zn(2+)</name>
        <dbReference type="ChEBI" id="CHEBI:29105"/>
    </cofactor>
    <text evidence="4">Binds 1 divalent metal cation per subunit.</text>
</comment>
<evidence type="ECO:0000259" key="5">
    <source>
        <dbReference type="PROSITE" id="PS51077"/>
    </source>
</evidence>
<protein>
    <submittedName>
        <fullName evidence="7">IclR family transcriptional regulator</fullName>
    </submittedName>
</protein>
<evidence type="ECO:0000256" key="2">
    <source>
        <dbReference type="ARBA" id="ARBA00023015"/>
    </source>
</evidence>
<comment type="caution">
    <text evidence="7">The sequence shown here is derived from an EMBL/GenBank/DDBJ whole genome shotgun (WGS) entry which is preliminary data.</text>
</comment>
<feature type="domain" description="IclR-ED" evidence="6">
    <location>
        <begin position="60"/>
        <end position="224"/>
    </location>
</feature>
<dbReference type="SMART" id="SM00346">
    <property type="entry name" value="HTH_ICLR"/>
    <property type="match status" value="1"/>
</dbReference>